<dbReference type="FunFam" id="2.80.10.50:FF:000010">
    <property type="entry name" value="Fascin"/>
    <property type="match status" value="1"/>
</dbReference>
<evidence type="ECO:0000256" key="5">
    <source>
        <dbReference type="ARBA" id="ARBA00023212"/>
    </source>
</evidence>
<dbReference type="FunFam" id="2.80.10.50:FF:000008">
    <property type="entry name" value="Fascin"/>
    <property type="match status" value="1"/>
</dbReference>
<dbReference type="PANTHER" id="PTHR10551:SF39">
    <property type="entry name" value="FASCIN"/>
    <property type="match status" value="1"/>
</dbReference>
<keyword evidence="4 6" id="KW-0009">Actin-binding</keyword>
<dbReference type="OrthoDB" id="9928158at2759"/>
<sequence length="487" mass="55055">MTYKVLLFGLINSAQKYLTGEVFNYKVNATGSSLKKSQIWTIEFTKEDSPMVHIKSSFNRYIAADKDGKITCDQEAPSPNCVFLMTVHPDGRVSFQSECSKRYLGGNQDNITCFAQAISDSEKWVPHLVIHPSVNMFNPGRKTYLRLNEQNGRLYCDKKQPWGADCVMTLYFDIKEKKYAIRTETGNFIAFNGKTEPEVTYRTLYRLEIRNGMICLRDMHGKFLSVKDCNVKTIKTLNPSSDELFIIDPSPGQISIMSLANERYITCKPGPAVYSNVNDIKDAGNFQIMMDSTTKKVCFQNISKQYLAVGPKGFIEVSKYLDFHCWFQIIYNLEKAALKASDGRFVTVNAGGQLLVGPIAIGRQEEFALKFTNRSQLILQCEYGFIGIMPGKQRLVCNRPMYEASKIISTADGFYQFKIASLDKYWEMDEEGFITATGEEPVNFTIEVITSEQMILRGPNGKCIVAEANGRFKAVGQDAKSATLFRY</sequence>
<comment type="similarity">
    <text evidence="2 6">Belongs to the fascin family.</text>
</comment>
<proteinExistence type="inferred from homology"/>
<dbReference type="GO" id="GO:0051017">
    <property type="term" value="P:actin filament bundle assembly"/>
    <property type="evidence" value="ECO:0007669"/>
    <property type="project" value="TreeGrafter"/>
</dbReference>
<dbReference type="InterPro" id="IPR010431">
    <property type="entry name" value="Fascin"/>
</dbReference>
<accession>A0A401NRV5</accession>
<evidence type="ECO:0000256" key="2">
    <source>
        <dbReference type="ARBA" id="ARBA00007415"/>
    </source>
</evidence>
<dbReference type="Proteomes" id="UP000288216">
    <property type="component" value="Unassembled WGS sequence"/>
</dbReference>
<dbReference type="SUPFAM" id="SSF50405">
    <property type="entry name" value="Actin-crosslinking proteins"/>
    <property type="match status" value="4"/>
</dbReference>
<dbReference type="GO" id="GO:0051015">
    <property type="term" value="F:actin filament binding"/>
    <property type="evidence" value="ECO:0007669"/>
    <property type="project" value="InterPro"/>
</dbReference>
<keyword evidence="5 6" id="KW-0206">Cytoskeleton</keyword>
<dbReference type="GO" id="GO:0005902">
    <property type="term" value="C:microvillus"/>
    <property type="evidence" value="ECO:0007669"/>
    <property type="project" value="TreeGrafter"/>
</dbReference>
<organism evidence="8 9">
    <name type="scientific">Scyliorhinus torazame</name>
    <name type="common">Cloudy catshark</name>
    <name type="synonym">Catulus torazame</name>
    <dbReference type="NCBI Taxonomy" id="75743"/>
    <lineage>
        <taxon>Eukaryota</taxon>
        <taxon>Metazoa</taxon>
        <taxon>Chordata</taxon>
        <taxon>Craniata</taxon>
        <taxon>Vertebrata</taxon>
        <taxon>Chondrichthyes</taxon>
        <taxon>Elasmobranchii</taxon>
        <taxon>Galeomorphii</taxon>
        <taxon>Galeoidea</taxon>
        <taxon>Carcharhiniformes</taxon>
        <taxon>Scyliorhinidae</taxon>
        <taxon>Scyliorhinus</taxon>
    </lineage>
</organism>
<evidence type="ECO:0000313" key="8">
    <source>
        <dbReference type="EMBL" id="GCB63643.1"/>
    </source>
</evidence>
<dbReference type="GO" id="GO:0030027">
    <property type="term" value="C:lamellipodium"/>
    <property type="evidence" value="ECO:0007669"/>
    <property type="project" value="TreeGrafter"/>
</dbReference>
<dbReference type="GO" id="GO:0001726">
    <property type="term" value="C:ruffle"/>
    <property type="evidence" value="ECO:0007669"/>
    <property type="project" value="TreeGrafter"/>
</dbReference>
<dbReference type="GO" id="GO:0030175">
    <property type="term" value="C:filopodium"/>
    <property type="evidence" value="ECO:0007669"/>
    <property type="project" value="TreeGrafter"/>
</dbReference>
<dbReference type="CDD" id="cd23334">
    <property type="entry name" value="beta-trefoil_FSCN_rpt1"/>
    <property type="match status" value="1"/>
</dbReference>
<dbReference type="GO" id="GO:0007163">
    <property type="term" value="P:establishment or maintenance of cell polarity"/>
    <property type="evidence" value="ECO:0007669"/>
    <property type="project" value="TreeGrafter"/>
</dbReference>
<evidence type="ECO:0000256" key="6">
    <source>
        <dbReference type="PIRNR" id="PIRNR005682"/>
    </source>
</evidence>
<comment type="subcellular location">
    <subcellularLocation>
        <location evidence="1 6">Cytoplasm</location>
        <location evidence="1 6">Cytoskeleton</location>
    </subcellularLocation>
</comment>
<dbReference type="PANTHER" id="PTHR10551">
    <property type="entry name" value="FASCIN"/>
    <property type="match status" value="1"/>
</dbReference>
<feature type="domain" description="Fascin-like" evidence="7">
    <location>
        <begin position="160"/>
        <end position="246"/>
    </location>
</feature>
<evidence type="ECO:0000259" key="7">
    <source>
        <dbReference type="Pfam" id="PF06268"/>
    </source>
</evidence>
<reference evidence="8 9" key="1">
    <citation type="journal article" date="2018" name="Nat. Ecol. Evol.">
        <title>Shark genomes provide insights into elasmobranch evolution and the origin of vertebrates.</title>
        <authorList>
            <person name="Hara Y"/>
            <person name="Yamaguchi K"/>
            <person name="Onimaru K"/>
            <person name="Kadota M"/>
            <person name="Koyanagi M"/>
            <person name="Keeley SD"/>
            <person name="Tatsumi K"/>
            <person name="Tanaka K"/>
            <person name="Motone F"/>
            <person name="Kageyama Y"/>
            <person name="Nozu R"/>
            <person name="Adachi N"/>
            <person name="Nishimura O"/>
            <person name="Nakagawa R"/>
            <person name="Tanegashima C"/>
            <person name="Kiyatake I"/>
            <person name="Matsumoto R"/>
            <person name="Murakumo K"/>
            <person name="Nishida K"/>
            <person name="Terakita A"/>
            <person name="Kuratani S"/>
            <person name="Sato K"/>
            <person name="Hyodo S Kuraku.S."/>
        </authorList>
    </citation>
    <scope>NUCLEOTIDE SEQUENCE [LARGE SCALE GENOMIC DNA]</scope>
</reference>
<dbReference type="InterPro" id="IPR008999">
    <property type="entry name" value="Actin-crosslinking"/>
</dbReference>
<comment type="caution">
    <text evidence="8">The sequence shown here is derived from an EMBL/GenBank/DDBJ whole genome shotgun (WGS) entry which is preliminary data.</text>
</comment>
<dbReference type="CDD" id="cd23335">
    <property type="entry name" value="beta-trefoil_FSCN_rpt2"/>
    <property type="match status" value="1"/>
</dbReference>
<dbReference type="EMBL" id="BFAA01004031">
    <property type="protein sequence ID" value="GCB63643.1"/>
    <property type="molecule type" value="Genomic_DNA"/>
</dbReference>
<dbReference type="FunFam" id="2.80.10.50:FF:000015">
    <property type="entry name" value="Fascin"/>
    <property type="match status" value="1"/>
</dbReference>
<dbReference type="InterPro" id="IPR022768">
    <property type="entry name" value="Fascin-like_dom"/>
</dbReference>
<name>A0A401NRV5_SCYTO</name>
<evidence type="ECO:0000256" key="4">
    <source>
        <dbReference type="ARBA" id="ARBA00023203"/>
    </source>
</evidence>
<dbReference type="PIRSF" id="PIRSF005682">
    <property type="entry name" value="Fascin"/>
    <property type="match status" value="1"/>
</dbReference>
<dbReference type="AlphaFoldDB" id="A0A401NRV5"/>
<dbReference type="GO" id="GO:0016477">
    <property type="term" value="P:cell migration"/>
    <property type="evidence" value="ECO:0007669"/>
    <property type="project" value="TreeGrafter"/>
</dbReference>
<dbReference type="GO" id="GO:0030426">
    <property type="term" value="C:growth cone"/>
    <property type="evidence" value="ECO:0007669"/>
    <property type="project" value="TreeGrafter"/>
</dbReference>
<dbReference type="OMA" id="SKYWALD"/>
<dbReference type="GO" id="GO:0015629">
    <property type="term" value="C:actin cytoskeleton"/>
    <property type="evidence" value="ECO:0007669"/>
    <property type="project" value="TreeGrafter"/>
</dbReference>
<keyword evidence="3 6" id="KW-0963">Cytoplasm</keyword>
<evidence type="ECO:0000256" key="3">
    <source>
        <dbReference type="ARBA" id="ARBA00022490"/>
    </source>
</evidence>
<protein>
    <recommendedName>
        <fullName evidence="6">Fascin</fullName>
    </recommendedName>
</protein>
<evidence type="ECO:0000313" key="9">
    <source>
        <dbReference type="Proteomes" id="UP000288216"/>
    </source>
</evidence>
<dbReference type="GO" id="GO:0005737">
    <property type="term" value="C:cytoplasm"/>
    <property type="evidence" value="ECO:0007669"/>
    <property type="project" value="TreeGrafter"/>
</dbReference>
<evidence type="ECO:0000256" key="1">
    <source>
        <dbReference type="ARBA" id="ARBA00004245"/>
    </source>
</evidence>
<dbReference type="Gene3D" id="2.80.10.50">
    <property type="match status" value="4"/>
</dbReference>
<dbReference type="CDD" id="cd23337">
    <property type="entry name" value="beta-trefoil_FSCN_rpt4"/>
    <property type="match status" value="1"/>
</dbReference>
<dbReference type="InterPro" id="IPR024703">
    <property type="entry name" value="Fascin_metazoans"/>
</dbReference>
<dbReference type="GO" id="GO:0031253">
    <property type="term" value="C:cell projection membrane"/>
    <property type="evidence" value="ECO:0007669"/>
    <property type="project" value="TreeGrafter"/>
</dbReference>
<feature type="domain" description="Fascin-like" evidence="7">
    <location>
        <begin position="15"/>
        <end position="124"/>
    </location>
</feature>
<dbReference type="Pfam" id="PF06268">
    <property type="entry name" value="Fascin"/>
    <property type="match status" value="2"/>
</dbReference>
<gene>
    <name evidence="8" type="ORF">scyTo_0009692</name>
</gene>
<keyword evidence="9" id="KW-1185">Reference proteome</keyword>
<dbReference type="GO" id="GO:0030674">
    <property type="term" value="F:protein-macromolecule adaptor activity"/>
    <property type="evidence" value="ECO:0007669"/>
    <property type="project" value="InterPro"/>
</dbReference>